<reference evidence="1" key="1">
    <citation type="submission" date="2020-03" db="EMBL/GenBank/DDBJ databases">
        <title>The deep terrestrial virosphere.</title>
        <authorList>
            <person name="Holmfeldt K."/>
            <person name="Nilsson E."/>
            <person name="Simone D."/>
            <person name="Lopez-Fernandez M."/>
            <person name="Wu X."/>
            <person name="de Brujin I."/>
            <person name="Lundin D."/>
            <person name="Andersson A."/>
            <person name="Bertilsson S."/>
            <person name="Dopson M."/>
        </authorList>
    </citation>
    <scope>NUCLEOTIDE SEQUENCE</scope>
    <source>
        <strain evidence="1">MM415B01308</strain>
    </source>
</reference>
<dbReference type="AlphaFoldDB" id="A0A6M3IPK4"/>
<accession>A0A6M3IPK4</accession>
<proteinExistence type="predicted"/>
<name>A0A6M3IPK4_9ZZZZ</name>
<dbReference type="EMBL" id="MT141365">
    <property type="protein sequence ID" value="QJA59343.1"/>
    <property type="molecule type" value="Genomic_DNA"/>
</dbReference>
<evidence type="ECO:0000313" key="1">
    <source>
        <dbReference type="EMBL" id="QJA59343.1"/>
    </source>
</evidence>
<protein>
    <submittedName>
        <fullName evidence="1">Uncharacterized protein</fullName>
    </submittedName>
</protein>
<organism evidence="1">
    <name type="scientific">viral metagenome</name>
    <dbReference type="NCBI Taxonomy" id="1070528"/>
    <lineage>
        <taxon>unclassified sequences</taxon>
        <taxon>metagenomes</taxon>
        <taxon>organismal metagenomes</taxon>
    </lineage>
</organism>
<sequence length="58" mass="6963">MHEHNDCEHDLNFCKKCNVVYCNKCEKEWIDPVPDRLYPPNYTVNEPYKITYEAACTH</sequence>
<gene>
    <name evidence="1" type="ORF">MM415B01308_0021</name>
</gene>